<sequence length="289" mass="32183">MFTKAGVVKSWEVEVSSPHLLKWTPRVVQADTAVREKVSGAETEQYLGQENLDQSSSPTDEELELIAFSLDQAKKEALAIKAQAEADAQEIIRQAETDAEAIRTQAQNDMERLRAEVRESVRAEVYPAAKDQGYQAGLAEGQAEGSRLSQNALMLFQMAQHAFQEEYAKVDEEILHLAIKIAERIVRSSFAVEPQKLMRTIQALMQLPQERYGWKLHVSIADAGWLDENQLPCPLIPDESLSQGDCYLDCLEGIFDARLSAQLDKIEHSLREEFKHGSLGINASEGGGD</sequence>
<evidence type="ECO:0000256" key="4">
    <source>
        <dbReference type="ARBA" id="ARBA00022795"/>
    </source>
</evidence>
<evidence type="ECO:0000313" key="10">
    <source>
        <dbReference type="EMBL" id="AFM42706.1"/>
    </source>
</evidence>
<dbReference type="EMBL" id="CP003639">
    <property type="protein sequence ID" value="AFM42706.1"/>
    <property type="molecule type" value="Genomic_DNA"/>
</dbReference>
<feature type="compositionally biased region" description="Polar residues" evidence="8">
    <location>
        <begin position="46"/>
        <end position="58"/>
    </location>
</feature>
<accession>I4DA82</accession>
<keyword evidence="10" id="KW-0282">Flagellum</keyword>
<keyword evidence="5" id="KW-0653">Protein transport</keyword>
<dbReference type="InterPro" id="IPR018035">
    <property type="entry name" value="Flagellar_FliH/T3SS_HrpE"/>
</dbReference>
<dbReference type="CDD" id="cd06503">
    <property type="entry name" value="ATP-synt_Fo_b"/>
    <property type="match status" value="1"/>
</dbReference>
<feature type="coiled-coil region" evidence="7">
    <location>
        <begin position="70"/>
        <end position="123"/>
    </location>
</feature>
<keyword evidence="10" id="KW-0966">Cell projection</keyword>
<feature type="domain" description="Flagellar assembly protein FliH/Type III secretion system HrpE" evidence="9">
    <location>
        <begin position="155"/>
        <end position="266"/>
    </location>
</feature>
<reference evidence="10 11" key="1">
    <citation type="journal article" date="2012" name="J. Bacteriol.">
        <title>Complete genome sequences of Desulfosporosinus orientis DSM765T, Desulfosporosinus youngiae DSM17734T, Desulfosporosinus meridiei DSM13257T, and Desulfosporosinus acidiphilus DSM22704T.</title>
        <authorList>
            <person name="Pester M."/>
            <person name="Brambilla E."/>
            <person name="Alazard D."/>
            <person name="Rattei T."/>
            <person name="Weinmaier T."/>
            <person name="Han J."/>
            <person name="Lucas S."/>
            <person name="Lapidus A."/>
            <person name="Cheng J.F."/>
            <person name="Goodwin L."/>
            <person name="Pitluck S."/>
            <person name="Peters L."/>
            <person name="Ovchinnikova G."/>
            <person name="Teshima H."/>
            <person name="Detter J.C."/>
            <person name="Han C.S."/>
            <person name="Tapia R."/>
            <person name="Land M.L."/>
            <person name="Hauser L."/>
            <person name="Kyrpides N.C."/>
            <person name="Ivanova N.N."/>
            <person name="Pagani I."/>
            <person name="Huntmann M."/>
            <person name="Wei C.L."/>
            <person name="Davenport K.W."/>
            <person name="Daligault H."/>
            <person name="Chain P.S."/>
            <person name="Chen A."/>
            <person name="Mavromatis K."/>
            <person name="Markowitz V."/>
            <person name="Szeto E."/>
            <person name="Mikhailova N."/>
            <person name="Pati A."/>
            <person name="Wagner M."/>
            <person name="Woyke T."/>
            <person name="Ollivier B."/>
            <person name="Klenk H.P."/>
            <person name="Spring S."/>
            <person name="Loy A."/>
        </authorList>
    </citation>
    <scope>NUCLEOTIDE SEQUENCE [LARGE SCALE GENOMIC DNA]</scope>
    <source>
        <strain evidence="11">DSM 22704 / JCM 16185 / SJ4</strain>
    </source>
</reference>
<evidence type="ECO:0000256" key="5">
    <source>
        <dbReference type="ARBA" id="ARBA00022927"/>
    </source>
</evidence>
<keyword evidence="6" id="KW-1006">Bacterial flagellum protein export</keyword>
<dbReference type="GO" id="GO:0044781">
    <property type="term" value="P:bacterial-type flagellum organization"/>
    <property type="evidence" value="ECO:0007669"/>
    <property type="project" value="UniProtKB-KW"/>
</dbReference>
<dbReference type="AlphaFoldDB" id="I4DA82"/>
<proteinExistence type="inferred from homology"/>
<feature type="region of interest" description="Disordered" evidence="8">
    <location>
        <begin position="40"/>
        <end position="59"/>
    </location>
</feature>
<evidence type="ECO:0000313" key="11">
    <source>
        <dbReference type="Proteomes" id="UP000002892"/>
    </source>
</evidence>
<organism evidence="10 11">
    <name type="scientific">Desulfosporosinus acidiphilus (strain DSM 22704 / JCM 16185 / SJ4)</name>
    <dbReference type="NCBI Taxonomy" id="646529"/>
    <lineage>
        <taxon>Bacteria</taxon>
        <taxon>Bacillati</taxon>
        <taxon>Bacillota</taxon>
        <taxon>Clostridia</taxon>
        <taxon>Eubacteriales</taxon>
        <taxon>Desulfitobacteriaceae</taxon>
        <taxon>Desulfosporosinus</taxon>
    </lineage>
</organism>
<keyword evidence="3" id="KW-0813">Transport</keyword>
<dbReference type="OrthoDB" id="9786341at2"/>
<evidence type="ECO:0000256" key="1">
    <source>
        <dbReference type="ARBA" id="ARBA00003041"/>
    </source>
</evidence>
<dbReference type="PANTHER" id="PTHR34982:SF1">
    <property type="entry name" value="FLAGELLAR ASSEMBLY PROTEIN FLIH"/>
    <property type="match status" value="1"/>
</dbReference>
<comment type="similarity">
    <text evidence="2">Belongs to the FliH family.</text>
</comment>
<evidence type="ECO:0000256" key="7">
    <source>
        <dbReference type="SAM" id="Coils"/>
    </source>
</evidence>
<evidence type="ECO:0000256" key="3">
    <source>
        <dbReference type="ARBA" id="ARBA00022448"/>
    </source>
</evidence>
<evidence type="ECO:0000259" key="9">
    <source>
        <dbReference type="Pfam" id="PF02108"/>
    </source>
</evidence>
<comment type="function">
    <text evidence="1">Needed for flagellar regrowth and assembly.</text>
</comment>
<keyword evidence="10" id="KW-0969">Cilium</keyword>
<dbReference type="PANTHER" id="PTHR34982">
    <property type="entry name" value="YOP PROTEINS TRANSLOCATION PROTEIN L"/>
    <property type="match status" value="1"/>
</dbReference>
<name>I4DA82_DESAJ</name>
<dbReference type="GO" id="GO:0015031">
    <property type="term" value="P:protein transport"/>
    <property type="evidence" value="ECO:0007669"/>
    <property type="project" value="UniProtKB-KW"/>
</dbReference>
<protein>
    <submittedName>
        <fullName evidence="10">Flagellar biosynthesis/type III secretory pathway protein</fullName>
    </submittedName>
</protein>
<dbReference type="KEGG" id="dai:Desaci_3825"/>
<dbReference type="eggNOG" id="COG1317">
    <property type="taxonomic scope" value="Bacteria"/>
</dbReference>
<dbReference type="GO" id="GO:0005829">
    <property type="term" value="C:cytosol"/>
    <property type="evidence" value="ECO:0007669"/>
    <property type="project" value="TreeGrafter"/>
</dbReference>
<dbReference type="STRING" id="646529.Desaci_3825"/>
<keyword evidence="4" id="KW-1005">Bacterial flagellum biogenesis</keyword>
<keyword evidence="11" id="KW-1185">Reference proteome</keyword>
<evidence type="ECO:0000256" key="2">
    <source>
        <dbReference type="ARBA" id="ARBA00006602"/>
    </source>
</evidence>
<dbReference type="HOGENOM" id="CLU_952257_0_0_9"/>
<dbReference type="RefSeq" id="WP_014828693.1">
    <property type="nucleotide sequence ID" value="NC_018068.1"/>
</dbReference>
<gene>
    <name evidence="10" type="ordered locus">Desaci_3825</name>
</gene>
<dbReference type="InterPro" id="IPR051472">
    <property type="entry name" value="T3SS_Stator/FliH"/>
</dbReference>
<evidence type="ECO:0000256" key="8">
    <source>
        <dbReference type="SAM" id="MobiDB-lite"/>
    </source>
</evidence>
<dbReference type="Proteomes" id="UP000002892">
    <property type="component" value="Chromosome"/>
</dbReference>
<dbReference type="Pfam" id="PF02108">
    <property type="entry name" value="FliH"/>
    <property type="match status" value="1"/>
</dbReference>
<evidence type="ECO:0000256" key="6">
    <source>
        <dbReference type="ARBA" id="ARBA00023225"/>
    </source>
</evidence>
<keyword evidence="7" id="KW-0175">Coiled coil</keyword>